<gene>
    <name evidence="1" type="ORF">FGK63_20375</name>
</gene>
<sequence>MTECDEKKWRQLRTEISKLVAPEAAKQVMFDWLDDEIAADTELPEISHMSWGLDGLRIGFNGPEEPIDRLMRRLPYPPK</sequence>
<evidence type="ECO:0000313" key="1">
    <source>
        <dbReference type="EMBL" id="TMV02586.1"/>
    </source>
</evidence>
<proteinExistence type="predicted"/>
<reference evidence="1 2" key="1">
    <citation type="submission" date="2019-05" db="EMBL/GenBank/DDBJ databases">
        <title>Ruegeria sp. nov., isolated from tidal flat.</title>
        <authorList>
            <person name="Kim W."/>
        </authorList>
    </citation>
    <scope>NUCLEOTIDE SEQUENCE [LARGE SCALE GENOMIC DNA]</scope>
    <source>
        <strain evidence="1 2">CAU 1488</strain>
    </source>
</reference>
<organism evidence="1 2">
    <name type="scientific">Ruegeria sediminis</name>
    <dbReference type="NCBI Taxonomy" id="2583820"/>
    <lineage>
        <taxon>Bacteria</taxon>
        <taxon>Pseudomonadati</taxon>
        <taxon>Pseudomonadota</taxon>
        <taxon>Alphaproteobacteria</taxon>
        <taxon>Rhodobacterales</taxon>
        <taxon>Roseobacteraceae</taxon>
        <taxon>Ruegeria</taxon>
    </lineage>
</organism>
<accession>A0ABY2WSZ7</accession>
<comment type="caution">
    <text evidence="1">The sequence shown here is derived from an EMBL/GenBank/DDBJ whole genome shotgun (WGS) entry which is preliminary data.</text>
</comment>
<name>A0ABY2WSZ7_9RHOB</name>
<dbReference type="Proteomes" id="UP001193035">
    <property type="component" value="Unassembled WGS sequence"/>
</dbReference>
<dbReference type="EMBL" id="VCPD01000012">
    <property type="protein sequence ID" value="TMV02586.1"/>
    <property type="molecule type" value="Genomic_DNA"/>
</dbReference>
<keyword evidence="2" id="KW-1185">Reference proteome</keyword>
<protein>
    <submittedName>
        <fullName evidence="1">Uncharacterized protein</fullName>
    </submittedName>
</protein>
<evidence type="ECO:0000313" key="2">
    <source>
        <dbReference type="Proteomes" id="UP001193035"/>
    </source>
</evidence>
<dbReference type="RefSeq" id="WP_138845758.1">
    <property type="nucleotide sequence ID" value="NZ_VCPD01000012.1"/>
</dbReference>